<dbReference type="GO" id="GO:0006913">
    <property type="term" value="P:nucleocytoplasmic transport"/>
    <property type="evidence" value="ECO:0007669"/>
    <property type="project" value="InterPro"/>
</dbReference>
<name>A0A0P1BGD1_9BASI</name>
<evidence type="ECO:0000313" key="3">
    <source>
        <dbReference type="EMBL" id="CEH15052.1"/>
    </source>
</evidence>
<dbReference type="Proteomes" id="UP000054845">
    <property type="component" value="Unassembled WGS sequence"/>
</dbReference>
<evidence type="ECO:0000313" key="4">
    <source>
        <dbReference type="Proteomes" id="UP000054845"/>
    </source>
</evidence>
<dbReference type="STRING" id="401625.A0A0P1BGD1"/>
<organism evidence="3 4">
    <name type="scientific">Ceraceosorus bombacis</name>
    <dbReference type="NCBI Taxonomy" id="401625"/>
    <lineage>
        <taxon>Eukaryota</taxon>
        <taxon>Fungi</taxon>
        <taxon>Dikarya</taxon>
        <taxon>Basidiomycota</taxon>
        <taxon>Ustilaginomycotina</taxon>
        <taxon>Exobasidiomycetes</taxon>
        <taxon>Ceraceosorales</taxon>
        <taxon>Ceraceosoraceae</taxon>
        <taxon>Ceraceosorus</taxon>
    </lineage>
</organism>
<accession>A0A0P1BGD1</accession>
<dbReference type="InterPro" id="IPR045875">
    <property type="entry name" value="NTF2"/>
</dbReference>
<dbReference type="Gene3D" id="3.10.450.50">
    <property type="match status" value="1"/>
</dbReference>
<feature type="compositionally biased region" description="Low complexity" evidence="1">
    <location>
        <begin position="8"/>
        <end position="19"/>
    </location>
</feature>
<protein>
    <submittedName>
        <fullName evidence="3">RNA export factor NXT1</fullName>
    </submittedName>
</protein>
<keyword evidence="4" id="KW-1185">Reference proteome</keyword>
<evidence type="ECO:0000259" key="2">
    <source>
        <dbReference type="PROSITE" id="PS50177"/>
    </source>
</evidence>
<proteinExistence type="predicted"/>
<dbReference type="EMBL" id="CCYA01000252">
    <property type="protein sequence ID" value="CEH15052.1"/>
    <property type="molecule type" value="Genomic_DNA"/>
</dbReference>
<dbReference type="OrthoDB" id="25408at2759"/>
<reference evidence="3 4" key="1">
    <citation type="submission" date="2014-09" db="EMBL/GenBank/DDBJ databases">
        <authorList>
            <person name="Magalhaes I.L.F."/>
            <person name="Oliveira U."/>
            <person name="Santos F.R."/>
            <person name="Vidigal T.H.D.A."/>
            <person name="Brescovit A.D."/>
            <person name="Santos A.J."/>
        </authorList>
    </citation>
    <scope>NUCLEOTIDE SEQUENCE [LARGE SCALE GENOMIC DNA]</scope>
</reference>
<sequence length="209" mass="21626">MAGPTVMQAAQGQHGAAAASNDGQSEQRSLIEFAVKAGETFASAYYAATDSPQRIGLIPTLYLPNSTIVWNGTPVSGKDELVQLLAAMPGSKHELQAFDAHPVGGGTENGVRRAPSVMITVTGVVTHHIPGSASTMAPTNAPKSAGGSSIKDLPLEALPRTFHQSFLLTPQPTHGTNAPVPDGGVNCATADGVWAARLFVQADNFRFIG</sequence>
<evidence type="ECO:0000256" key="1">
    <source>
        <dbReference type="SAM" id="MobiDB-lite"/>
    </source>
</evidence>
<dbReference type="AlphaFoldDB" id="A0A0P1BGD1"/>
<feature type="domain" description="NTF2" evidence="2">
    <location>
        <begin position="37"/>
        <end position="207"/>
    </location>
</feature>
<dbReference type="InterPro" id="IPR019488">
    <property type="entry name" value="Nucl_pore_RNA_shuttling_Mtr2"/>
</dbReference>
<dbReference type="InterPro" id="IPR032710">
    <property type="entry name" value="NTF2-like_dom_sf"/>
</dbReference>
<dbReference type="PANTHER" id="PTHR12612">
    <property type="entry name" value="NUCLEAR TRANSPORT FACTOR 2"/>
    <property type="match status" value="1"/>
</dbReference>
<dbReference type="PROSITE" id="PS50177">
    <property type="entry name" value="NTF2_DOMAIN"/>
    <property type="match status" value="1"/>
</dbReference>
<dbReference type="InterPro" id="IPR018222">
    <property type="entry name" value="Nuclear_transport_factor_2_euk"/>
</dbReference>
<dbReference type="Pfam" id="PF10429">
    <property type="entry name" value="Mtr2"/>
    <property type="match status" value="1"/>
</dbReference>
<feature type="region of interest" description="Disordered" evidence="1">
    <location>
        <begin position="1"/>
        <end position="23"/>
    </location>
</feature>
<dbReference type="SUPFAM" id="SSF54427">
    <property type="entry name" value="NTF2-like"/>
    <property type="match status" value="1"/>
</dbReference>